<evidence type="ECO:0000313" key="3">
    <source>
        <dbReference type="EMBL" id="KAB7731888.1"/>
    </source>
</evidence>
<evidence type="ECO:0000259" key="2">
    <source>
        <dbReference type="Pfam" id="PF14534"/>
    </source>
</evidence>
<dbReference type="CDD" id="cd00531">
    <property type="entry name" value="NTF2_like"/>
    <property type="match status" value="1"/>
</dbReference>
<dbReference type="InterPro" id="IPR027843">
    <property type="entry name" value="DUF4440"/>
</dbReference>
<reference evidence="3 4" key="1">
    <citation type="submission" date="2019-10" db="EMBL/GenBank/DDBJ databases">
        <title>Rudanella paleaurantiibacter sp. nov., isolated from sludge.</title>
        <authorList>
            <person name="Xu S.Q."/>
        </authorList>
    </citation>
    <scope>NUCLEOTIDE SEQUENCE [LARGE SCALE GENOMIC DNA]</scope>
    <source>
        <strain evidence="3 4">HX-22-17</strain>
    </source>
</reference>
<dbReference type="RefSeq" id="WP_152123471.1">
    <property type="nucleotide sequence ID" value="NZ_WELI01000002.1"/>
</dbReference>
<name>A0A7J5U2N4_9BACT</name>
<feature type="signal peptide" evidence="1">
    <location>
        <begin position="1"/>
        <end position="19"/>
    </location>
</feature>
<dbReference type="Pfam" id="PF14534">
    <property type="entry name" value="DUF4440"/>
    <property type="match status" value="1"/>
</dbReference>
<dbReference type="EMBL" id="WELI01000002">
    <property type="protein sequence ID" value="KAB7731888.1"/>
    <property type="molecule type" value="Genomic_DNA"/>
</dbReference>
<keyword evidence="1" id="KW-0732">Signal</keyword>
<gene>
    <name evidence="3" type="ORF">F5984_06600</name>
</gene>
<protein>
    <submittedName>
        <fullName evidence="3">DUF4440 domain-containing protein</fullName>
    </submittedName>
</protein>
<feature type="chain" id="PRO_5029543088" evidence="1">
    <location>
        <begin position="20"/>
        <end position="146"/>
    </location>
</feature>
<dbReference type="Proteomes" id="UP000488299">
    <property type="component" value="Unassembled WGS sequence"/>
</dbReference>
<dbReference type="AlphaFoldDB" id="A0A7J5U2N4"/>
<feature type="domain" description="DUF4440" evidence="2">
    <location>
        <begin position="33"/>
        <end position="137"/>
    </location>
</feature>
<evidence type="ECO:0000256" key="1">
    <source>
        <dbReference type="SAM" id="SignalP"/>
    </source>
</evidence>
<sequence length="146" mass="15536">MKRLLVLAVLGLFSLTTYAQSAPADPAQDPSALTGAFFKAMQDEDSNKMQSITTDDFSIVNFDGNTADRDLLVQALSGGHLTVDTATPSGMRARSYNNDAAVVTGTTKFKGSLQGQALQSDVLFTAVCVKQGNGWKVANVQFSPIR</sequence>
<dbReference type="InterPro" id="IPR032710">
    <property type="entry name" value="NTF2-like_dom_sf"/>
</dbReference>
<keyword evidence="4" id="KW-1185">Reference proteome</keyword>
<dbReference type="Gene3D" id="3.10.450.50">
    <property type="match status" value="1"/>
</dbReference>
<comment type="caution">
    <text evidence="3">The sequence shown here is derived from an EMBL/GenBank/DDBJ whole genome shotgun (WGS) entry which is preliminary data.</text>
</comment>
<dbReference type="SUPFAM" id="SSF54427">
    <property type="entry name" value="NTF2-like"/>
    <property type="match status" value="1"/>
</dbReference>
<evidence type="ECO:0000313" key="4">
    <source>
        <dbReference type="Proteomes" id="UP000488299"/>
    </source>
</evidence>
<proteinExistence type="predicted"/>
<organism evidence="3 4">
    <name type="scientific">Rudanella paleaurantiibacter</name>
    <dbReference type="NCBI Taxonomy" id="2614655"/>
    <lineage>
        <taxon>Bacteria</taxon>
        <taxon>Pseudomonadati</taxon>
        <taxon>Bacteroidota</taxon>
        <taxon>Cytophagia</taxon>
        <taxon>Cytophagales</taxon>
        <taxon>Cytophagaceae</taxon>
        <taxon>Rudanella</taxon>
    </lineage>
</organism>
<accession>A0A7J5U2N4</accession>